<evidence type="ECO:0000313" key="1">
    <source>
        <dbReference type="EMBL" id="KAF5947980.1"/>
    </source>
</evidence>
<name>A0A7J7H4T9_CAMSI</name>
<accession>A0A7J7H4T9</accession>
<protein>
    <submittedName>
        <fullName evidence="1">Uncharacterized protein</fullName>
    </submittedName>
</protein>
<keyword evidence="2" id="KW-1185">Reference proteome</keyword>
<organism evidence="1 2">
    <name type="scientific">Camellia sinensis</name>
    <name type="common">Tea plant</name>
    <name type="synonym">Thea sinensis</name>
    <dbReference type="NCBI Taxonomy" id="4442"/>
    <lineage>
        <taxon>Eukaryota</taxon>
        <taxon>Viridiplantae</taxon>
        <taxon>Streptophyta</taxon>
        <taxon>Embryophyta</taxon>
        <taxon>Tracheophyta</taxon>
        <taxon>Spermatophyta</taxon>
        <taxon>Magnoliopsida</taxon>
        <taxon>eudicotyledons</taxon>
        <taxon>Gunneridae</taxon>
        <taxon>Pentapetalae</taxon>
        <taxon>asterids</taxon>
        <taxon>Ericales</taxon>
        <taxon>Theaceae</taxon>
        <taxon>Camellia</taxon>
    </lineage>
</organism>
<dbReference type="EMBL" id="JACBKZ010000006">
    <property type="protein sequence ID" value="KAF5947980.1"/>
    <property type="molecule type" value="Genomic_DNA"/>
</dbReference>
<proteinExistence type="predicted"/>
<sequence length="93" mass="10863">MDCRRTHGRWEQRRSRLSLRRCQHSLGARKNTFQHLEWQAKMWESELQIKQPIAPARNTNQDHLGITLLETSSISNATAADNARVMCPRSESY</sequence>
<evidence type="ECO:0000313" key="2">
    <source>
        <dbReference type="Proteomes" id="UP000593564"/>
    </source>
</evidence>
<dbReference type="AlphaFoldDB" id="A0A7J7H4T9"/>
<reference evidence="1 2" key="2">
    <citation type="submission" date="2020-07" db="EMBL/GenBank/DDBJ databases">
        <title>Genome assembly of wild tea tree DASZ reveals pedigree and selection history of tea varieties.</title>
        <authorList>
            <person name="Zhang W."/>
        </authorList>
    </citation>
    <scope>NUCLEOTIDE SEQUENCE [LARGE SCALE GENOMIC DNA]</scope>
    <source>
        <strain evidence="2">cv. G240</strain>
        <tissue evidence="1">Leaf</tissue>
    </source>
</reference>
<comment type="caution">
    <text evidence="1">The sequence shown here is derived from an EMBL/GenBank/DDBJ whole genome shotgun (WGS) entry which is preliminary data.</text>
</comment>
<reference evidence="2" key="1">
    <citation type="journal article" date="2020" name="Nat. Commun.">
        <title>Genome assembly of wild tea tree DASZ reveals pedigree and selection history of tea varieties.</title>
        <authorList>
            <person name="Zhang W."/>
            <person name="Zhang Y."/>
            <person name="Qiu H."/>
            <person name="Guo Y."/>
            <person name="Wan H."/>
            <person name="Zhang X."/>
            <person name="Scossa F."/>
            <person name="Alseekh S."/>
            <person name="Zhang Q."/>
            <person name="Wang P."/>
            <person name="Xu L."/>
            <person name="Schmidt M.H."/>
            <person name="Jia X."/>
            <person name="Li D."/>
            <person name="Zhu A."/>
            <person name="Guo F."/>
            <person name="Chen W."/>
            <person name="Ni D."/>
            <person name="Usadel B."/>
            <person name="Fernie A.R."/>
            <person name="Wen W."/>
        </authorList>
    </citation>
    <scope>NUCLEOTIDE SEQUENCE [LARGE SCALE GENOMIC DNA]</scope>
    <source>
        <strain evidence="2">cv. G240</strain>
    </source>
</reference>
<gene>
    <name evidence="1" type="ORF">HYC85_013937</name>
</gene>
<dbReference type="Proteomes" id="UP000593564">
    <property type="component" value="Unassembled WGS sequence"/>
</dbReference>